<comment type="caution">
    <text evidence="2">The sequence shown here is derived from an EMBL/GenBank/DDBJ whole genome shotgun (WGS) entry which is preliminary data.</text>
</comment>
<gene>
    <name evidence="2" type="ORF">KIW84_072554</name>
</gene>
<feature type="coiled-coil region" evidence="1">
    <location>
        <begin position="123"/>
        <end position="157"/>
    </location>
</feature>
<accession>A0A9D4VM33</accession>
<organism evidence="2 3">
    <name type="scientific">Pisum sativum</name>
    <name type="common">Garden pea</name>
    <name type="synonym">Lathyrus oleraceus</name>
    <dbReference type="NCBI Taxonomy" id="3888"/>
    <lineage>
        <taxon>Eukaryota</taxon>
        <taxon>Viridiplantae</taxon>
        <taxon>Streptophyta</taxon>
        <taxon>Embryophyta</taxon>
        <taxon>Tracheophyta</taxon>
        <taxon>Spermatophyta</taxon>
        <taxon>Magnoliopsida</taxon>
        <taxon>eudicotyledons</taxon>
        <taxon>Gunneridae</taxon>
        <taxon>Pentapetalae</taxon>
        <taxon>rosids</taxon>
        <taxon>fabids</taxon>
        <taxon>Fabales</taxon>
        <taxon>Fabaceae</taxon>
        <taxon>Papilionoideae</taxon>
        <taxon>50 kb inversion clade</taxon>
        <taxon>NPAAA clade</taxon>
        <taxon>Hologalegina</taxon>
        <taxon>IRL clade</taxon>
        <taxon>Fabeae</taxon>
        <taxon>Lathyrus</taxon>
    </lineage>
</organism>
<proteinExistence type="predicted"/>
<feature type="non-terminal residue" evidence="2">
    <location>
        <position position="223"/>
    </location>
</feature>
<dbReference type="Proteomes" id="UP001058974">
    <property type="component" value="Chromosome 7"/>
</dbReference>
<evidence type="ECO:0000313" key="3">
    <source>
        <dbReference type="Proteomes" id="UP001058974"/>
    </source>
</evidence>
<reference evidence="2 3" key="1">
    <citation type="journal article" date="2022" name="Nat. Genet.">
        <title>Improved pea reference genome and pan-genome highlight genomic features and evolutionary characteristics.</title>
        <authorList>
            <person name="Yang T."/>
            <person name="Liu R."/>
            <person name="Luo Y."/>
            <person name="Hu S."/>
            <person name="Wang D."/>
            <person name="Wang C."/>
            <person name="Pandey M.K."/>
            <person name="Ge S."/>
            <person name="Xu Q."/>
            <person name="Li N."/>
            <person name="Li G."/>
            <person name="Huang Y."/>
            <person name="Saxena R.K."/>
            <person name="Ji Y."/>
            <person name="Li M."/>
            <person name="Yan X."/>
            <person name="He Y."/>
            <person name="Liu Y."/>
            <person name="Wang X."/>
            <person name="Xiang C."/>
            <person name="Varshney R.K."/>
            <person name="Ding H."/>
            <person name="Gao S."/>
            <person name="Zong X."/>
        </authorList>
    </citation>
    <scope>NUCLEOTIDE SEQUENCE [LARGE SCALE GENOMIC DNA]</scope>
    <source>
        <strain evidence="2 3">cv. Zhongwan 6</strain>
    </source>
</reference>
<dbReference type="EMBL" id="JAMSHJ010000007">
    <property type="protein sequence ID" value="KAI5386021.1"/>
    <property type="molecule type" value="Genomic_DNA"/>
</dbReference>
<keyword evidence="3" id="KW-1185">Reference proteome</keyword>
<evidence type="ECO:0000313" key="2">
    <source>
        <dbReference type="EMBL" id="KAI5386021.1"/>
    </source>
</evidence>
<dbReference type="Gramene" id="Psat07G0255400-T1">
    <property type="protein sequence ID" value="KAI5386021.1"/>
    <property type="gene ID" value="KIW84_072554"/>
</dbReference>
<dbReference type="AlphaFoldDB" id="A0A9D4VM33"/>
<keyword evidence="1" id="KW-0175">Coiled coil</keyword>
<name>A0A9D4VM33_PEA</name>
<evidence type="ECO:0000256" key="1">
    <source>
        <dbReference type="SAM" id="Coils"/>
    </source>
</evidence>
<sequence length="223" mass="25673">EIESLKLYKNMSTKGSWMTLKFRGVVDVVRASRFRVNYGGFKRNTPIVTASKVGNSSWMMQPSIQFFSTKRNTITNANRLKNDEVPPEAPDSKIFAFSSWVKWVLCSLFSFMIPFWRQKWGKLQRIEEEAELVIEEVEKVAEVIEKVAEEAEKLSEDIAKKLPEDAKLKKAALVVENLSKQVAHDAEITEEFIHKIEEVANDIEDLESYVEPVIDKIMKKKEA</sequence>
<dbReference type="PANTHER" id="PTHR33735">
    <property type="entry name" value="EXPRESSED PROTEIN"/>
    <property type="match status" value="1"/>
</dbReference>
<protein>
    <submittedName>
        <fullName evidence="2">Uncharacterized protein</fullName>
    </submittedName>
</protein>
<dbReference type="PANTHER" id="PTHR33735:SF10">
    <property type="entry name" value="EXPRESSED PROTEIN"/>
    <property type="match status" value="1"/>
</dbReference>